<dbReference type="AlphaFoldDB" id="A0AAD5UDZ0"/>
<dbReference type="Gene3D" id="1.10.260.40">
    <property type="entry name" value="lambda repressor-like DNA-binding domains"/>
    <property type="match status" value="1"/>
</dbReference>
<dbReference type="Pfam" id="PF08523">
    <property type="entry name" value="MBF1"/>
    <property type="match status" value="1"/>
</dbReference>
<dbReference type="PANTHER" id="PTHR10245">
    <property type="entry name" value="ENDOTHELIAL DIFFERENTIATION-RELATED FACTOR 1 MULTIPROTEIN BRIDGING FACTOR 1"/>
    <property type="match status" value="1"/>
</dbReference>
<evidence type="ECO:0000313" key="9">
    <source>
        <dbReference type="Proteomes" id="UP001210925"/>
    </source>
</evidence>
<evidence type="ECO:0000256" key="3">
    <source>
        <dbReference type="ARBA" id="ARBA00023125"/>
    </source>
</evidence>
<gene>
    <name evidence="8" type="primary">MBF1</name>
    <name evidence="8" type="ORF">HK103_006731</name>
</gene>
<dbReference type="SMART" id="SM00530">
    <property type="entry name" value="HTH_XRE"/>
    <property type="match status" value="1"/>
</dbReference>
<dbReference type="Proteomes" id="UP001210925">
    <property type="component" value="Unassembled WGS sequence"/>
</dbReference>
<dbReference type="EMBL" id="JADGKB010000075">
    <property type="protein sequence ID" value="KAJ3254934.1"/>
    <property type="molecule type" value="Genomic_DNA"/>
</dbReference>
<reference evidence="8" key="1">
    <citation type="submission" date="2020-05" db="EMBL/GenBank/DDBJ databases">
        <title>Phylogenomic resolution of chytrid fungi.</title>
        <authorList>
            <person name="Stajich J.E."/>
            <person name="Amses K."/>
            <person name="Simmons R."/>
            <person name="Seto K."/>
            <person name="Myers J."/>
            <person name="Bonds A."/>
            <person name="Quandt C.A."/>
            <person name="Barry K."/>
            <person name="Liu P."/>
            <person name="Grigoriev I."/>
            <person name="Longcore J.E."/>
            <person name="James T.Y."/>
        </authorList>
    </citation>
    <scope>NUCLEOTIDE SEQUENCE</scope>
    <source>
        <strain evidence="8">PLAUS21</strain>
    </source>
</reference>
<dbReference type="PANTHER" id="PTHR10245:SF15">
    <property type="entry name" value="ENDOTHELIAL DIFFERENTIATION-RELATED FACTOR 1"/>
    <property type="match status" value="1"/>
</dbReference>
<dbReference type="InterPro" id="IPR010982">
    <property type="entry name" value="Lambda_DNA-bd_dom_sf"/>
</dbReference>
<dbReference type="CDD" id="cd00093">
    <property type="entry name" value="HTH_XRE"/>
    <property type="match status" value="1"/>
</dbReference>
<keyword evidence="3" id="KW-0238">DNA-binding</keyword>
<evidence type="ECO:0000256" key="1">
    <source>
        <dbReference type="ARBA" id="ARBA00009802"/>
    </source>
</evidence>
<dbReference type="FunFam" id="1.10.260.40:FF:000018">
    <property type="entry name" value="Multiprotein bridging factor 1"/>
    <property type="match status" value="1"/>
</dbReference>
<comment type="similarity">
    <text evidence="1">Belongs to the MBF1 family.</text>
</comment>
<feature type="compositionally biased region" description="Polar residues" evidence="6">
    <location>
        <begin position="10"/>
        <end position="34"/>
    </location>
</feature>
<dbReference type="GO" id="GO:0003677">
    <property type="term" value="F:DNA binding"/>
    <property type="evidence" value="ECO:0007669"/>
    <property type="project" value="UniProtKB-KW"/>
</dbReference>
<evidence type="ECO:0000256" key="5">
    <source>
        <dbReference type="ARBA" id="ARBA00035107"/>
    </source>
</evidence>
<dbReference type="PROSITE" id="PS50943">
    <property type="entry name" value="HTH_CROC1"/>
    <property type="match status" value="1"/>
</dbReference>
<dbReference type="GO" id="GO:0005634">
    <property type="term" value="C:nucleus"/>
    <property type="evidence" value="ECO:0007669"/>
    <property type="project" value="TreeGrafter"/>
</dbReference>
<protein>
    <submittedName>
        <fullName evidence="8">Multiprotein-bridging factor 1</fullName>
    </submittedName>
</protein>
<dbReference type="SUPFAM" id="SSF47413">
    <property type="entry name" value="lambda repressor-like DNA-binding domains"/>
    <property type="match status" value="1"/>
</dbReference>
<evidence type="ECO:0000313" key="8">
    <source>
        <dbReference type="EMBL" id="KAJ3254934.1"/>
    </source>
</evidence>
<evidence type="ECO:0000256" key="6">
    <source>
        <dbReference type="SAM" id="MobiDB-lite"/>
    </source>
</evidence>
<sequence length="149" mass="15845">MSGYDESVTIIGNRNHGNAKSLKTSSALNSAQRNGGSIISEKKAGLNVKKGAEGSKIAAVDRKTDEGIFEVVKVSVSVSKAIADGRRAKELTQKDLATKINEKPQVVNEYESGKATPNQQVLAKMERVLGIKLRGKDIGSPLPARGSKK</sequence>
<proteinExistence type="inferred from homology"/>
<keyword evidence="2" id="KW-0805">Transcription regulation</keyword>
<name>A0AAD5UDZ0_9FUNG</name>
<keyword evidence="9" id="KW-1185">Reference proteome</keyword>
<dbReference type="InterPro" id="IPR001387">
    <property type="entry name" value="Cro/C1-type_HTH"/>
</dbReference>
<keyword evidence="4" id="KW-0804">Transcription</keyword>
<evidence type="ECO:0000256" key="2">
    <source>
        <dbReference type="ARBA" id="ARBA00023015"/>
    </source>
</evidence>
<evidence type="ECO:0000259" key="7">
    <source>
        <dbReference type="PROSITE" id="PS50943"/>
    </source>
</evidence>
<feature type="domain" description="HTH cro/C1-type" evidence="7">
    <location>
        <begin position="82"/>
        <end position="136"/>
    </location>
</feature>
<organism evidence="8 9">
    <name type="scientific">Boothiomyces macroporosus</name>
    <dbReference type="NCBI Taxonomy" id="261099"/>
    <lineage>
        <taxon>Eukaryota</taxon>
        <taxon>Fungi</taxon>
        <taxon>Fungi incertae sedis</taxon>
        <taxon>Chytridiomycota</taxon>
        <taxon>Chytridiomycota incertae sedis</taxon>
        <taxon>Chytridiomycetes</taxon>
        <taxon>Rhizophydiales</taxon>
        <taxon>Terramycetaceae</taxon>
        <taxon>Boothiomyces</taxon>
    </lineage>
</organism>
<feature type="region of interest" description="Disordered" evidence="6">
    <location>
        <begin position="1"/>
        <end position="34"/>
    </location>
</feature>
<accession>A0AAD5UDZ0</accession>
<dbReference type="InterPro" id="IPR013729">
    <property type="entry name" value="MBF1_N"/>
</dbReference>
<dbReference type="Pfam" id="PF01381">
    <property type="entry name" value="HTH_3"/>
    <property type="match status" value="1"/>
</dbReference>
<evidence type="ECO:0000256" key="4">
    <source>
        <dbReference type="ARBA" id="ARBA00023163"/>
    </source>
</evidence>
<comment type="function">
    <text evidence="5">Transcriptional coactivator that stimulates GCN4-dependent transcriptional activity by bridging the DNA-binding region of GCN4 and TBP (SPT15), thereby recruiting TBP to GCN4-bound promoters. Involved in induction of the ribosome quality control (RQC) pathway; a pathway that degrades nascent peptide chains during problematic translation. Required to prevent stalled ribosomes from frameshifting.</text>
</comment>
<comment type="caution">
    <text evidence="8">The sequence shown here is derived from an EMBL/GenBank/DDBJ whole genome shotgun (WGS) entry which is preliminary data.</text>
</comment>